<dbReference type="InterPro" id="IPR050490">
    <property type="entry name" value="Bact_solute-bd_prot1"/>
</dbReference>
<dbReference type="KEGG" id="cap:CLDAP_37900"/>
<dbReference type="InterPro" id="IPR006059">
    <property type="entry name" value="SBP"/>
</dbReference>
<evidence type="ECO:0000313" key="8">
    <source>
        <dbReference type="Proteomes" id="UP000007880"/>
    </source>
</evidence>
<keyword evidence="5" id="KW-0449">Lipoprotein</keyword>
<organism evidence="7 8">
    <name type="scientific">Caldilinea aerophila (strain DSM 14535 / JCM 11387 / NBRC 104270 / STL-6-O1)</name>
    <dbReference type="NCBI Taxonomy" id="926550"/>
    <lineage>
        <taxon>Bacteria</taxon>
        <taxon>Bacillati</taxon>
        <taxon>Chloroflexota</taxon>
        <taxon>Caldilineae</taxon>
        <taxon>Caldilineales</taxon>
        <taxon>Caldilineaceae</taxon>
        <taxon>Caldilinea</taxon>
    </lineage>
</organism>
<dbReference type="eggNOG" id="COG1653">
    <property type="taxonomic scope" value="Bacteria"/>
</dbReference>
<evidence type="ECO:0000256" key="3">
    <source>
        <dbReference type="ARBA" id="ARBA00023136"/>
    </source>
</evidence>
<evidence type="ECO:0000256" key="5">
    <source>
        <dbReference type="ARBA" id="ARBA00023288"/>
    </source>
</evidence>
<sequence length="448" mass="47716">MVLLFAACVPAAPAPVAPAATEAPAEEVPAAAATEAPAEEAVAAPAVGEVVFFSTQFAPVEEQEKFRAILREGGFDFTASEEGPLIDVVLAGAQSGVSEIDVIGALHGTFPPLQRADALMNMIDIAEDLMADREFVQAFLETGLLGTEDFLYYIPWMQATYIMAAHVDALEFLPEGADVNALTWEQFGEWCKALAEGTGGPKCGLPHAGLFHRFLQGYAWPSWTGGMVTTFKNDDAATMLEWMRDSLWPYINPQSINYAFMQEPLLSGEVWVAFDHTARLLDAFNSDPEAFIGFPAPSGPYGLGFMPVIVGLGIPAHAKNPEGAAALIEYLTRPEVQGRVLKELGFFPVVAGVDTSDLPPGIAIEAEAVAAQSSAPNALPALLPVGLGARGGEINQIFRNAFDRVVLNGEDIRTVLDEEGAKLQALMDETGAPCWAPDPPSDGPCQVQ</sequence>
<dbReference type="Gene3D" id="3.40.190.10">
    <property type="entry name" value="Periplasmic binding protein-like II"/>
    <property type="match status" value="1"/>
</dbReference>
<keyword evidence="4" id="KW-0564">Palmitate</keyword>
<name>I0I992_CALAS</name>
<dbReference type="EMBL" id="AP012337">
    <property type="protein sequence ID" value="BAM01830.1"/>
    <property type="molecule type" value="Genomic_DNA"/>
</dbReference>
<evidence type="ECO:0000313" key="7">
    <source>
        <dbReference type="EMBL" id="BAM01830.1"/>
    </source>
</evidence>
<gene>
    <name evidence="7" type="ordered locus">CLDAP_37900</name>
</gene>
<evidence type="ECO:0000256" key="1">
    <source>
        <dbReference type="ARBA" id="ARBA00022475"/>
    </source>
</evidence>
<dbReference type="STRING" id="926550.CLDAP_37900"/>
<evidence type="ECO:0000256" key="4">
    <source>
        <dbReference type="ARBA" id="ARBA00023139"/>
    </source>
</evidence>
<protein>
    <submittedName>
        <fullName evidence="7">Putative ABC transporter substrate binding protein</fullName>
    </submittedName>
</protein>
<keyword evidence="1" id="KW-1003">Cell membrane</keyword>
<dbReference type="HOGENOM" id="CLU_052600_0_0_0"/>
<dbReference type="Proteomes" id="UP000007880">
    <property type="component" value="Chromosome"/>
</dbReference>
<dbReference type="Pfam" id="PF01547">
    <property type="entry name" value="SBP_bac_1"/>
    <property type="match status" value="1"/>
</dbReference>
<dbReference type="PATRIC" id="fig|926550.5.peg.4078"/>
<dbReference type="PANTHER" id="PTHR43649:SF33">
    <property type="entry name" value="POLYGALACTURONAN_RHAMNOGALACTURONAN-BINDING PROTEIN YTCQ"/>
    <property type="match status" value="1"/>
</dbReference>
<dbReference type="PANTHER" id="PTHR43649">
    <property type="entry name" value="ARABINOSE-BINDING PROTEIN-RELATED"/>
    <property type="match status" value="1"/>
</dbReference>
<dbReference type="SUPFAM" id="SSF53850">
    <property type="entry name" value="Periplasmic binding protein-like II"/>
    <property type="match status" value="1"/>
</dbReference>
<feature type="signal peptide" evidence="6">
    <location>
        <begin position="1"/>
        <end position="19"/>
    </location>
</feature>
<dbReference type="AlphaFoldDB" id="I0I992"/>
<evidence type="ECO:0000256" key="2">
    <source>
        <dbReference type="ARBA" id="ARBA00022729"/>
    </source>
</evidence>
<proteinExistence type="predicted"/>
<keyword evidence="2 6" id="KW-0732">Signal</keyword>
<keyword evidence="3" id="KW-0472">Membrane</keyword>
<evidence type="ECO:0000256" key="6">
    <source>
        <dbReference type="SAM" id="SignalP"/>
    </source>
</evidence>
<feature type="chain" id="PRO_5003629544" evidence="6">
    <location>
        <begin position="20"/>
        <end position="448"/>
    </location>
</feature>
<reference evidence="7 8" key="1">
    <citation type="submission" date="2012-02" db="EMBL/GenBank/DDBJ databases">
        <title>Complete genome sequence of Caldilinea aerophila DSM 14535 (= NBRC 102666).</title>
        <authorList>
            <person name="Oguchi A."/>
            <person name="Hosoyama A."/>
            <person name="Sekine M."/>
            <person name="Fukai R."/>
            <person name="Kato Y."/>
            <person name="Nakamura S."/>
            <person name="Hanada S."/>
            <person name="Yamazaki S."/>
            <person name="Fujita N."/>
        </authorList>
    </citation>
    <scope>NUCLEOTIDE SEQUENCE [LARGE SCALE GENOMIC DNA]</scope>
    <source>
        <strain evidence="8">DSM 14535 / JCM 11387 / NBRC 104270 / STL-6-O1</strain>
    </source>
</reference>
<accession>I0I992</accession>
<keyword evidence="8" id="KW-1185">Reference proteome</keyword>